<evidence type="ECO:0000256" key="1">
    <source>
        <dbReference type="SAM" id="Phobius"/>
    </source>
</evidence>
<reference evidence="2" key="1">
    <citation type="journal article" date="2021" name="PeerJ">
        <title>Extensive microbial diversity within the chicken gut microbiome revealed by metagenomics and culture.</title>
        <authorList>
            <person name="Gilroy R."/>
            <person name="Ravi A."/>
            <person name="Getino M."/>
            <person name="Pursley I."/>
            <person name="Horton D.L."/>
            <person name="Alikhan N.F."/>
            <person name="Baker D."/>
            <person name="Gharbi K."/>
            <person name="Hall N."/>
            <person name="Watson M."/>
            <person name="Adriaenssens E.M."/>
            <person name="Foster-Nyarko E."/>
            <person name="Jarju S."/>
            <person name="Secka A."/>
            <person name="Antonio M."/>
            <person name="Oren A."/>
            <person name="Chaudhuri R.R."/>
            <person name="La Ragione R."/>
            <person name="Hildebrand F."/>
            <person name="Pallen M.J."/>
        </authorList>
    </citation>
    <scope>NUCLEOTIDE SEQUENCE</scope>
    <source>
        <strain evidence="2">CHK33-5263</strain>
    </source>
</reference>
<proteinExistence type="predicted"/>
<sequence>MWLNDNAGVLMLIIGLLILGALGISLWILFSLRSQFCVQKLKFTGLYATDRVTRTKYASLTIGNKSVRELAIKEVGIKNGGVAFDLTALYRYKTELDERAHIVIEQRSSIDFSLSVDELKSLLLDDKSGRLGTLRLYAVDLVGNLYQGRIAPVKKLLADTLRVQNAAGEQKRTVPAPEHKSQS</sequence>
<keyword evidence="1" id="KW-0472">Membrane</keyword>
<protein>
    <submittedName>
        <fullName evidence="2">Uncharacterized protein</fullName>
    </submittedName>
</protein>
<dbReference type="Proteomes" id="UP000824044">
    <property type="component" value="Unassembled WGS sequence"/>
</dbReference>
<evidence type="ECO:0000313" key="2">
    <source>
        <dbReference type="EMBL" id="HIZ25166.1"/>
    </source>
</evidence>
<comment type="caution">
    <text evidence="2">The sequence shown here is derived from an EMBL/GenBank/DDBJ whole genome shotgun (WGS) entry which is preliminary data.</text>
</comment>
<keyword evidence="1" id="KW-0812">Transmembrane</keyword>
<reference evidence="2" key="2">
    <citation type="submission" date="2021-04" db="EMBL/GenBank/DDBJ databases">
        <authorList>
            <person name="Gilroy R."/>
        </authorList>
    </citation>
    <scope>NUCLEOTIDE SEQUENCE</scope>
    <source>
        <strain evidence="2">CHK33-5263</strain>
    </source>
</reference>
<accession>A0A9D2DY22</accession>
<keyword evidence="1" id="KW-1133">Transmembrane helix</keyword>
<dbReference type="EMBL" id="DXBS01000127">
    <property type="protein sequence ID" value="HIZ25166.1"/>
    <property type="molecule type" value="Genomic_DNA"/>
</dbReference>
<organism evidence="2 3">
    <name type="scientific">Candidatus Gallimonas intestinigallinarum</name>
    <dbReference type="NCBI Taxonomy" id="2838604"/>
    <lineage>
        <taxon>Bacteria</taxon>
        <taxon>Bacillati</taxon>
        <taxon>Bacillota</taxon>
        <taxon>Clostridia</taxon>
        <taxon>Candidatus Gallimonas</taxon>
    </lineage>
</organism>
<dbReference type="AlphaFoldDB" id="A0A9D2DY22"/>
<gene>
    <name evidence="2" type="ORF">H9812_06835</name>
</gene>
<name>A0A9D2DY22_9FIRM</name>
<feature type="transmembrane region" description="Helical" evidence="1">
    <location>
        <begin position="6"/>
        <end position="30"/>
    </location>
</feature>
<evidence type="ECO:0000313" key="3">
    <source>
        <dbReference type="Proteomes" id="UP000824044"/>
    </source>
</evidence>